<accession>A0AAN6WY90</accession>
<comment type="caution">
    <text evidence="2">The sequence shown here is derived from an EMBL/GenBank/DDBJ whole genome shotgun (WGS) entry which is preliminary data.</text>
</comment>
<keyword evidence="3" id="KW-1185">Reference proteome</keyword>
<dbReference type="Proteomes" id="UP001302126">
    <property type="component" value="Unassembled WGS sequence"/>
</dbReference>
<dbReference type="AlphaFoldDB" id="A0AAN6WY90"/>
<protein>
    <submittedName>
        <fullName evidence="2">Uncharacterized protein</fullName>
    </submittedName>
</protein>
<evidence type="ECO:0000256" key="1">
    <source>
        <dbReference type="SAM" id="MobiDB-lite"/>
    </source>
</evidence>
<proteinExistence type="predicted"/>
<organism evidence="2 3">
    <name type="scientific">Podospora australis</name>
    <dbReference type="NCBI Taxonomy" id="1536484"/>
    <lineage>
        <taxon>Eukaryota</taxon>
        <taxon>Fungi</taxon>
        <taxon>Dikarya</taxon>
        <taxon>Ascomycota</taxon>
        <taxon>Pezizomycotina</taxon>
        <taxon>Sordariomycetes</taxon>
        <taxon>Sordariomycetidae</taxon>
        <taxon>Sordariales</taxon>
        <taxon>Podosporaceae</taxon>
        <taxon>Podospora</taxon>
    </lineage>
</organism>
<name>A0AAN6WY90_9PEZI</name>
<dbReference type="EMBL" id="MU864371">
    <property type="protein sequence ID" value="KAK4189883.1"/>
    <property type="molecule type" value="Genomic_DNA"/>
</dbReference>
<sequence length="190" mass="20818">MPYKVEKQRKMPTTNVVNGDKPHSETLRHVLSYPTVREGLNLVQSNVFGQKALEISNAVYQGISDNVFPIVAGPYKYVRPYVQAVDQVGDQALLKIDEKLPIVTKPPGEIFQEIQKTALAPARIVRSLAEYLFSSYNSEVEKAGGNPVHAHAKGAVVTGLNIGIAAATQTRDYITSAKEEIRNKAQNAMA</sequence>
<evidence type="ECO:0000313" key="3">
    <source>
        <dbReference type="Proteomes" id="UP001302126"/>
    </source>
</evidence>
<evidence type="ECO:0000313" key="2">
    <source>
        <dbReference type="EMBL" id="KAK4189883.1"/>
    </source>
</evidence>
<reference evidence="2" key="1">
    <citation type="journal article" date="2023" name="Mol. Phylogenet. Evol.">
        <title>Genome-scale phylogeny and comparative genomics of the fungal order Sordariales.</title>
        <authorList>
            <person name="Hensen N."/>
            <person name="Bonometti L."/>
            <person name="Westerberg I."/>
            <person name="Brannstrom I.O."/>
            <person name="Guillou S."/>
            <person name="Cros-Aarteil S."/>
            <person name="Calhoun S."/>
            <person name="Haridas S."/>
            <person name="Kuo A."/>
            <person name="Mondo S."/>
            <person name="Pangilinan J."/>
            <person name="Riley R."/>
            <person name="LaButti K."/>
            <person name="Andreopoulos B."/>
            <person name="Lipzen A."/>
            <person name="Chen C."/>
            <person name="Yan M."/>
            <person name="Daum C."/>
            <person name="Ng V."/>
            <person name="Clum A."/>
            <person name="Steindorff A."/>
            <person name="Ohm R.A."/>
            <person name="Martin F."/>
            <person name="Silar P."/>
            <person name="Natvig D.O."/>
            <person name="Lalanne C."/>
            <person name="Gautier V."/>
            <person name="Ament-Velasquez S.L."/>
            <person name="Kruys A."/>
            <person name="Hutchinson M.I."/>
            <person name="Powell A.J."/>
            <person name="Barry K."/>
            <person name="Miller A.N."/>
            <person name="Grigoriev I.V."/>
            <person name="Debuchy R."/>
            <person name="Gladieux P."/>
            <person name="Hiltunen Thoren M."/>
            <person name="Johannesson H."/>
        </authorList>
    </citation>
    <scope>NUCLEOTIDE SEQUENCE</scope>
    <source>
        <strain evidence="2">PSN309</strain>
    </source>
</reference>
<feature type="region of interest" description="Disordered" evidence="1">
    <location>
        <begin position="1"/>
        <end position="21"/>
    </location>
</feature>
<reference evidence="2" key="2">
    <citation type="submission" date="2023-05" db="EMBL/GenBank/DDBJ databases">
        <authorList>
            <consortium name="Lawrence Berkeley National Laboratory"/>
            <person name="Steindorff A."/>
            <person name="Hensen N."/>
            <person name="Bonometti L."/>
            <person name="Westerberg I."/>
            <person name="Brannstrom I.O."/>
            <person name="Guillou S."/>
            <person name="Cros-Aarteil S."/>
            <person name="Calhoun S."/>
            <person name="Haridas S."/>
            <person name="Kuo A."/>
            <person name="Mondo S."/>
            <person name="Pangilinan J."/>
            <person name="Riley R."/>
            <person name="Labutti K."/>
            <person name="Andreopoulos B."/>
            <person name="Lipzen A."/>
            <person name="Chen C."/>
            <person name="Yanf M."/>
            <person name="Daum C."/>
            <person name="Ng V."/>
            <person name="Clum A."/>
            <person name="Ohm R."/>
            <person name="Martin F."/>
            <person name="Silar P."/>
            <person name="Natvig D."/>
            <person name="Lalanne C."/>
            <person name="Gautier V."/>
            <person name="Ament-Velasquez S.L."/>
            <person name="Kruys A."/>
            <person name="Hutchinson M.I."/>
            <person name="Powell A.J."/>
            <person name="Barry K."/>
            <person name="Miller A.N."/>
            <person name="Grigoriev I.V."/>
            <person name="Debuchy R."/>
            <person name="Gladieux P."/>
            <person name="Thoren M.H."/>
            <person name="Johannesson H."/>
        </authorList>
    </citation>
    <scope>NUCLEOTIDE SEQUENCE</scope>
    <source>
        <strain evidence="2">PSN309</strain>
    </source>
</reference>
<gene>
    <name evidence="2" type="ORF">QBC35DRAFT_472342</name>
</gene>